<dbReference type="PANTHER" id="PTHR41523:SF8">
    <property type="entry name" value="ETHYLENE RESPONSE SENSOR PROTEIN"/>
    <property type="match status" value="1"/>
</dbReference>
<keyword evidence="7" id="KW-0067">ATP-binding</keyword>
<keyword evidence="11" id="KW-0732">Signal</keyword>
<keyword evidence="8" id="KW-0802">TPR repeat</keyword>
<evidence type="ECO:0000313" key="13">
    <source>
        <dbReference type="EMBL" id="MBE8728229.1"/>
    </source>
</evidence>
<evidence type="ECO:0000256" key="7">
    <source>
        <dbReference type="ARBA" id="ARBA00022840"/>
    </source>
</evidence>
<feature type="repeat" description="TPR" evidence="8">
    <location>
        <begin position="90"/>
        <end position="123"/>
    </location>
</feature>
<dbReference type="Pfam" id="PF07568">
    <property type="entry name" value="HisKA_2"/>
    <property type="match status" value="1"/>
</dbReference>
<name>A0ABR9TTW4_9FLAO</name>
<keyword evidence="10" id="KW-0472">Membrane</keyword>
<dbReference type="PROSITE" id="PS50005">
    <property type="entry name" value="TPR"/>
    <property type="match status" value="2"/>
</dbReference>
<feature type="signal peptide" evidence="11">
    <location>
        <begin position="1"/>
        <end position="24"/>
    </location>
</feature>
<dbReference type="Proteomes" id="UP000640614">
    <property type="component" value="Unassembled WGS sequence"/>
</dbReference>
<evidence type="ECO:0000256" key="9">
    <source>
        <dbReference type="SAM" id="Coils"/>
    </source>
</evidence>
<keyword evidence="6" id="KW-0418">Kinase</keyword>
<comment type="caution">
    <text evidence="13">The sequence shown here is derived from an EMBL/GenBank/DDBJ whole genome shotgun (WGS) entry which is preliminary data.</text>
</comment>
<dbReference type="Gene3D" id="3.30.565.10">
    <property type="entry name" value="Histidine kinase-like ATPase, C-terminal domain"/>
    <property type="match status" value="1"/>
</dbReference>
<comment type="catalytic activity">
    <reaction evidence="1">
        <text>ATP + protein L-histidine = ADP + protein N-phospho-L-histidine.</text>
        <dbReference type="EC" id="2.7.13.3"/>
    </reaction>
</comment>
<evidence type="ECO:0000256" key="4">
    <source>
        <dbReference type="ARBA" id="ARBA00022679"/>
    </source>
</evidence>
<dbReference type="Gene3D" id="3.30.450.20">
    <property type="entry name" value="PAS domain"/>
    <property type="match status" value="1"/>
</dbReference>
<dbReference type="InterPro" id="IPR019734">
    <property type="entry name" value="TPR_rpt"/>
</dbReference>
<dbReference type="InterPro" id="IPR005467">
    <property type="entry name" value="His_kinase_dom"/>
</dbReference>
<organism evidence="13 14">
    <name type="scientific">Flavobacterium hungaricum</name>
    <dbReference type="NCBI Taxonomy" id="2082725"/>
    <lineage>
        <taxon>Bacteria</taxon>
        <taxon>Pseudomonadati</taxon>
        <taxon>Bacteroidota</taxon>
        <taxon>Flavobacteriia</taxon>
        <taxon>Flavobacteriales</taxon>
        <taxon>Flavobacteriaceae</taxon>
        <taxon>Flavobacterium</taxon>
    </lineage>
</organism>
<dbReference type="SMART" id="SM00387">
    <property type="entry name" value="HATPase_c"/>
    <property type="match status" value="1"/>
</dbReference>
<keyword evidence="5" id="KW-0547">Nucleotide-binding</keyword>
<sequence>MVKCCIAKLSFVFFILSWNCYSTAVQETSNAAAVSKKHSLITKKITDLLDHGAEFLYRPDSFKIDLDSARSNFNKAFVLSHRINDENLKHKCLFFYGELLFEENNYPKALEFYQKAMVFYQKTKQYKKEADLWAKQGKRLFWQFPRNFKSFDEAVICFDKAAALYKNLGLFEDYAYLVKYKADAHLNQGRLDLAEKELFQALGIYKKIGYKKLQYTYDLLADVNRLKGDLGKSLYYSLACVKYMEATKEFGDAPDFYEQLALAYKDLGKHDLSIELLAKAIPILKSQKELDYTNIYAFTDLLCKELIEIKKPKEALRQVQNIIKEYAPKKNTDKAIIYGSLAYCYNKNKQPRLAEANFAKMITLYEESNSIMDIDLSEAYFEFGKFYEEHQNYDKAKVNFQKSLNFPKGIVELSQVKEANLYLFKIDSAKGNYITAIQYFQKYKNLNDSIFNEKKNKQIEELQILYGLEKKEKEFSNLKLDMDAEKQKTIHAQTTIKFGFCLVAFLLVSIILFWISYQEKKKNNALLITQKNEIDQKNETLQKLVIEKESLMQEIHHRVKNNLQIVMSLLNSQSSTLKNKEAFDAIQKSQHRLYAISLLHQKLYRTDIIREIEMENYINDLLHNFRDTFDMHYITFETALDTVHLDEAQAVSVGLILNEAITNAIKYAFESNQKGIIVIEMKPSENNTITLKIRDNGNGFPDDLDFNSPATLGINLISGLAQQLDGKVSFFNDNGAVIQVEFTANTITRWG</sequence>
<dbReference type="PANTHER" id="PTHR41523">
    <property type="entry name" value="TWO-COMPONENT SYSTEM SENSOR PROTEIN"/>
    <property type="match status" value="1"/>
</dbReference>
<dbReference type="InterPro" id="IPR036890">
    <property type="entry name" value="HATPase_C_sf"/>
</dbReference>
<feature type="transmembrane region" description="Helical" evidence="10">
    <location>
        <begin position="496"/>
        <end position="517"/>
    </location>
</feature>
<protein>
    <recommendedName>
        <fullName evidence="2">histidine kinase</fullName>
        <ecNumber evidence="2">2.7.13.3</ecNumber>
    </recommendedName>
</protein>
<dbReference type="SUPFAM" id="SSF48452">
    <property type="entry name" value="TPR-like"/>
    <property type="match status" value="3"/>
</dbReference>
<evidence type="ECO:0000256" key="11">
    <source>
        <dbReference type="SAM" id="SignalP"/>
    </source>
</evidence>
<dbReference type="EMBL" id="PRDM01000007">
    <property type="protein sequence ID" value="MBE8728229.1"/>
    <property type="molecule type" value="Genomic_DNA"/>
</dbReference>
<keyword evidence="10" id="KW-0812">Transmembrane</keyword>
<evidence type="ECO:0000259" key="12">
    <source>
        <dbReference type="PROSITE" id="PS50109"/>
    </source>
</evidence>
<feature type="domain" description="Histidine kinase" evidence="12">
    <location>
        <begin position="554"/>
        <end position="746"/>
    </location>
</feature>
<dbReference type="SMART" id="SM00028">
    <property type="entry name" value="TPR"/>
    <property type="match status" value="5"/>
</dbReference>
<dbReference type="EC" id="2.7.13.3" evidence="2"/>
<feature type="chain" id="PRO_5046975341" description="histidine kinase" evidence="11">
    <location>
        <begin position="25"/>
        <end position="751"/>
    </location>
</feature>
<dbReference type="SUPFAM" id="SSF55874">
    <property type="entry name" value="ATPase domain of HSP90 chaperone/DNA topoisomerase II/histidine kinase"/>
    <property type="match status" value="1"/>
</dbReference>
<feature type="repeat" description="TPR" evidence="8">
    <location>
        <begin position="377"/>
        <end position="410"/>
    </location>
</feature>
<proteinExistence type="predicted"/>
<keyword evidence="3" id="KW-0597">Phosphoprotein</keyword>
<dbReference type="InterPro" id="IPR011990">
    <property type="entry name" value="TPR-like_helical_dom_sf"/>
</dbReference>
<evidence type="ECO:0000256" key="3">
    <source>
        <dbReference type="ARBA" id="ARBA00022553"/>
    </source>
</evidence>
<evidence type="ECO:0000313" key="14">
    <source>
        <dbReference type="Proteomes" id="UP000640614"/>
    </source>
</evidence>
<keyword evidence="10" id="KW-1133">Transmembrane helix</keyword>
<keyword evidence="9" id="KW-0175">Coiled coil</keyword>
<evidence type="ECO:0000256" key="5">
    <source>
        <dbReference type="ARBA" id="ARBA00022741"/>
    </source>
</evidence>
<dbReference type="InterPro" id="IPR011495">
    <property type="entry name" value="Sig_transdc_His_kin_sub2_dim/P"/>
</dbReference>
<dbReference type="Gene3D" id="1.25.40.10">
    <property type="entry name" value="Tetratricopeptide repeat domain"/>
    <property type="match status" value="3"/>
</dbReference>
<reference evidence="13 14" key="1">
    <citation type="submission" date="2018-07" db="EMBL/GenBank/DDBJ databases">
        <title>Genome assembly of strain KB82.</title>
        <authorList>
            <person name="Kukolya J."/>
            <person name="Horvath B."/>
            <person name="Nagy I."/>
            <person name="Toth A."/>
        </authorList>
    </citation>
    <scope>NUCLEOTIDE SEQUENCE [LARGE SCALE GENOMIC DNA]</scope>
    <source>
        <strain evidence="13 14">Kb82</strain>
    </source>
</reference>
<evidence type="ECO:0000256" key="1">
    <source>
        <dbReference type="ARBA" id="ARBA00000085"/>
    </source>
</evidence>
<dbReference type="Pfam" id="PF13581">
    <property type="entry name" value="HATPase_c_2"/>
    <property type="match status" value="1"/>
</dbReference>
<evidence type="ECO:0000256" key="2">
    <source>
        <dbReference type="ARBA" id="ARBA00012438"/>
    </source>
</evidence>
<evidence type="ECO:0000256" key="6">
    <source>
        <dbReference type="ARBA" id="ARBA00022777"/>
    </source>
</evidence>
<feature type="coiled-coil region" evidence="9">
    <location>
        <begin position="527"/>
        <end position="554"/>
    </location>
</feature>
<keyword evidence="14" id="KW-1185">Reference proteome</keyword>
<evidence type="ECO:0000256" key="10">
    <source>
        <dbReference type="SAM" id="Phobius"/>
    </source>
</evidence>
<keyword evidence="4" id="KW-0808">Transferase</keyword>
<dbReference type="InterPro" id="IPR003594">
    <property type="entry name" value="HATPase_dom"/>
</dbReference>
<accession>A0ABR9TTW4</accession>
<dbReference type="Pfam" id="PF13181">
    <property type="entry name" value="TPR_8"/>
    <property type="match status" value="1"/>
</dbReference>
<gene>
    <name evidence="13" type="ORF">C4F50_25215</name>
</gene>
<evidence type="ECO:0000256" key="8">
    <source>
        <dbReference type="PROSITE-ProRule" id="PRU00339"/>
    </source>
</evidence>
<dbReference type="PROSITE" id="PS50109">
    <property type="entry name" value="HIS_KIN"/>
    <property type="match status" value="1"/>
</dbReference>